<organism evidence="9 10">
    <name type="scientific">Zymomonas mobilis subsp. pomaceae (strain ATCC 29192 / DSM 22645 / JCM 10191 / CCUG 17912 / NBRC 13757 / NCIMB 11200 / NRRL B-4491 / Barker I)</name>
    <dbReference type="NCBI Taxonomy" id="579138"/>
    <lineage>
        <taxon>Bacteria</taxon>
        <taxon>Pseudomonadati</taxon>
        <taxon>Pseudomonadota</taxon>
        <taxon>Alphaproteobacteria</taxon>
        <taxon>Sphingomonadales</taxon>
        <taxon>Zymomonadaceae</taxon>
        <taxon>Zymomonas</taxon>
    </lineage>
</organism>
<dbReference type="GO" id="GO:0006281">
    <property type="term" value="P:DNA repair"/>
    <property type="evidence" value="ECO:0007669"/>
    <property type="project" value="UniProtKB-KW"/>
</dbReference>
<evidence type="ECO:0000256" key="3">
    <source>
        <dbReference type="ARBA" id="ARBA00022763"/>
    </source>
</evidence>
<dbReference type="GO" id="GO:0051539">
    <property type="term" value="F:4 iron, 4 sulfur cluster binding"/>
    <property type="evidence" value="ECO:0007669"/>
    <property type="project" value="UniProtKB-KW"/>
</dbReference>
<evidence type="ECO:0000313" key="10">
    <source>
        <dbReference type="Proteomes" id="UP000000491"/>
    </source>
</evidence>
<feature type="domain" description="Uracil-DNA glycosylase-like" evidence="8">
    <location>
        <begin position="111"/>
        <end position="265"/>
    </location>
</feature>
<dbReference type="KEGG" id="zmp:Zymop_0116"/>
<dbReference type="GO" id="GO:0097506">
    <property type="term" value="F:deaminated base DNA N-glycosylase activity"/>
    <property type="evidence" value="ECO:0007669"/>
    <property type="project" value="UniProtKB-ARBA"/>
</dbReference>
<dbReference type="SMART" id="SM00987">
    <property type="entry name" value="UreE_C"/>
    <property type="match status" value="1"/>
</dbReference>
<evidence type="ECO:0000256" key="5">
    <source>
        <dbReference type="ARBA" id="ARBA00023004"/>
    </source>
</evidence>
<dbReference type="SMART" id="SM00986">
    <property type="entry name" value="UDG"/>
    <property type="match status" value="1"/>
</dbReference>
<dbReference type="InterPro" id="IPR036895">
    <property type="entry name" value="Uracil-DNA_glycosylase-like_sf"/>
</dbReference>
<dbReference type="PANTHER" id="PTHR33693">
    <property type="entry name" value="TYPE-5 URACIL-DNA GLYCOSYLASE"/>
    <property type="match status" value="1"/>
</dbReference>
<dbReference type="STRING" id="579138.Zymop_0116"/>
<dbReference type="eggNOG" id="COG1573">
    <property type="taxonomic scope" value="Bacteria"/>
</dbReference>
<evidence type="ECO:0000256" key="4">
    <source>
        <dbReference type="ARBA" id="ARBA00022801"/>
    </source>
</evidence>
<protein>
    <submittedName>
        <fullName evidence="9">Uracil-DNA glycosylase superfamily</fullName>
    </submittedName>
</protein>
<name>F8ETL0_ZYMMT</name>
<evidence type="ECO:0000256" key="2">
    <source>
        <dbReference type="ARBA" id="ARBA00022723"/>
    </source>
</evidence>
<keyword evidence="4" id="KW-0378">Hydrolase</keyword>
<keyword evidence="1" id="KW-0004">4Fe-4S</keyword>
<dbReference type="PANTHER" id="PTHR33693:SF1">
    <property type="entry name" value="TYPE-4 URACIL-DNA GLYCOSYLASE"/>
    <property type="match status" value="1"/>
</dbReference>
<dbReference type="InterPro" id="IPR005122">
    <property type="entry name" value="Uracil-DNA_glycosylase-like"/>
</dbReference>
<sequence>MTLDHILEWWRMAGVDILVQEENRNWFSENQYNISYFNAPSSHPQAESNTAGLNPEVPSVPFNEQKNTVHSTSTPEPSALIKFKNIPDNITDFLLWFKNIGTNIGHNTPVLPVVNPKAHFMIMSDAPEIKDVEEGTLFSGQTGQLLSNILRSISVKKEQSYWATLTPFCSELTIFDQRPKESDALTFSDYISIARHHLALIRPKYLLLLGETPTRAFLKMNVTEARRKVHHITVNGDNIRVFALLHPKMLLATPALKATIWKDLRILKRDLDNETSRIEEA</sequence>
<dbReference type="Gene3D" id="3.40.470.10">
    <property type="entry name" value="Uracil-DNA glycosylase-like domain"/>
    <property type="match status" value="1"/>
</dbReference>
<keyword evidence="5" id="KW-0408">Iron</keyword>
<dbReference type="Proteomes" id="UP000000491">
    <property type="component" value="Chromosome"/>
</dbReference>
<dbReference type="GO" id="GO:0046872">
    <property type="term" value="F:metal ion binding"/>
    <property type="evidence" value="ECO:0007669"/>
    <property type="project" value="UniProtKB-KW"/>
</dbReference>
<dbReference type="SUPFAM" id="SSF52141">
    <property type="entry name" value="Uracil-DNA glycosylase-like"/>
    <property type="match status" value="1"/>
</dbReference>
<gene>
    <name evidence="9" type="ordered locus">Zymop_0116</name>
</gene>
<proteinExistence type="predicted"/>
<dbReference type="RefSeq" id="WP_013933420.1">
    <property type="nucleotide sequence ID" value="NC_015709.1"/>
</dbReference>
<evidence type="ECO:0000313" key="9">
    <source>
        <dbReference type="EMBL" id="AEI37020.1"/>
    </source>
</evidence>
<dbReference type="PATRIC" id="fig|579138.3.peg.130"/>
<keyword evidence="7" id="KW-0234">DNA repair</keyword>
<dbReference type="AlphaFoldDB" id="F8ETL0"/>
<dbReference type="Pfam" id="PF03167">
    <property type="entry name" value="UDG"/>
    <property type="match status" value="1"/>
</dbReference>
<dbReference type="HOGENOM" id="CLU_044815_1_0_5"/>
<keyword evidence="2" id="KW-0479">Metal-binding</keyword>
<accession>F8ETL0</accession>
<evidence type="ECO:0000256" key="7">
    <source>
        <dbReference type="ARBA" id="ARBA00023204"/>
    </source>
</evidence>
<keyword evidence="3" id="KW-0227">DNA damage</keyword>
<reference evidence="9 10" key="1">
    <citation type="journal article" date="2011" name="J. Bacteriol.">
        <title>Genome sequence of the ethanol-producing Zymomonas mobilis subsp. pomaceae lectotype strain ATCC 29192.</title>
        <authorList>
            <person name="Kouvelis V.N."/>
            <person name="Davenport K.W."/>
            <person name="Brettin T.S."/>
            <person name="Bruce D."/>
            <person name="Detter C."/>
            <person name="Han C.S."/>
            <person name="Nolan M."/>
            <person name="Tapia R."/>
            <person name="Damoulaki A."/>
            <person name="Kyrpides N.C."/>
            <person name="Typas M.A."/>
            <person name="Pappas K.M."/>
        </authorList>
    </citation>
    <scope>NUCLEOTIDE SEQUENCE [LARGE SCALE GENOMIC DNA]</scope>
    <source>
        <strain evidence="10">ATCC 29192 / DSM 22645 / JCM 10191 / CCUG 17912 / NBRC 13757 / NCIMB 11200 / NRRL B-4491 / Barker I</strain>
    </source>
</reference>
<keyword evidence="6" id="KW-0411">Iron-sulfur</keyword>
<dbReference type="InterPro" id="IPR051536">
    <property type="entry name" value="UDG_Type-4/5"/>
</dbReference>
<dbReference type="EMBL" id="CP002865">
    <property type="protein sequence ID" value="AEI37020.1"/>
    <property type="molecule type" value="Genomic_DNA"/>
</dbReference>
<evidence type="ECO:0000259" key="8">
    <source>
        <dbReference type="SMART" id="SM00986"/>
    </source>
</evidence>
<evidence type="ECO:0000256" key="1">
    <source>
        <dbReference type="ARBA" id="ARBA00022485"/>
    </source>
</evidence>
<evidence type="ECO:0000256" key="6">
    <source>
        <dbReference type="ARBA" id="ARBA00023014"/>
    </source>
</evidence>